<sequence length="122" mass="14450">MQALSFYFLVAAMALMETVSAQQSDNTNTYYGTPYTFDWPDFIIFKEEPERQSVYFTECVYVENAREVMYRYSAICQYYTDEECETPTSDPPVKHKPPSFENLKYEVKTKNNVYMKCMPDKK</sequence>
<accession>A0A163IV74</accession>
<keyword evidence="3" id="KW-1185">Reference proteome</keyword>
<dbReference type="InParanoid" id="A0A163IV74"/>
<dbReference type="AlphaFoldDB" id="A0A163IV74"/>
<evidence type="ECO:0000313" key="3">
    <source>
        <dbReference type="Proteomes" id="UP000078561"/>
    </source>
</evidence>
<feature type="chain" id="PRO_5007843136" evidence="1">
    <location>
        <begin position="22"/>
        <end position="122"/>
    </location>
</feature>
<reference evidence="2" key="1">
    <citation type="submission" date="2016-04" db="EMBL/GenBank/DDBJ databases">
        <authorList>
            <person name="Evans L.H."/>
            <person name="Alamgir A."/>
            <person name="Owens N."/>
            <person name="Weber N.D."/>
            <person name="Virtaneva K."/>
            <person name="Barbian K."/>
            <person name="Babar A."/>
            <person name="Rosenke K."/>
        </authorList>
    </citation>
    <scope>NUCLEOTIDE SEQUENCE [LARGE SCALE GENOMIC DNA]</scope>
    <source>
        <strain evidence="2">CBS 101.48</strain>
    </source>
</reference>
<feature type="signal peptide" evidence="1">
    <location>
        <begin position="1"/>
        <end position="21"/>
    </location>
</feature>
<proteinExistence type="predicted"/>
<dbReference type="EMBL" id="LT550334">
    <property type="protein sequence ID" value="SAL95524.1"/>
    <property type="molecule type" value="Genomic_DNA"/>
</dbReference>
<protein>
    <submittedName>
        <fullName evidence="2">Uncharacterized protein</fullName>
    </submittedName>
</protein>
<organism evidence="2">
    <name type="scientific">Absidia glauca</name>
    <name type="common">Pin mould</name>
    <dbReference type="NCBI Taxonomy" id="4829"/>
    <lineage>
        <taxon>Eukaryota</taxon>
        <taxon>Fungi</taxon>
        <taxon>Fungi incertae sedis</taxon>
        <taxon>Mucoromycota</taxon>
        <taxon>Mucoromycotina</taxon>
        <taxon>Mucoromycetes</taxon>
        <taxon>Mucorales</taxon>
        <taxon>Cunninghamellaceae</taxon>
        <taxon>Absidia</taxon>
    </lineage>
</organism>
<dbReference type="Proteomes" id="UP000078561">
    <property type="component" value="Unassembled WGS sequence"/>
</dbReference>
<keyword evidence="1" id="KW-0732">Signal</keyword>
<name>A0A163IV74_ABSGL</name>
<gene>
    <name evidence="2" type="primary">ABSGL_00853.1 scaffold 958</name>
</gene>
<evidence type="ECO:0000313" key="2">
    <source>
        <dbReference type="EMBL" id="SAL95524.1"/>
    </source>
</evidence>
<evidence type="ECO:0000256" key="1">
    <source>
        <dbReference type="SAM" id="SignalP"/>
    </source>
</evidence>